<dbReference type="SUPFAM" id="SSF81301">
    <property type="entry name" value="Nucleotidyltransferase"/>
    <property type="match status" value="1"/>
</dbReference>
<dbReference type="PANTHER" id="PTHR21262">
    <property type="entry name" value="GUANOSINE-3',5'-BIS DIPHOSPHATE 3'-PYROPHOSPHOHYDROLASE"/>
    <property type="match status" value="1"/>
</dbReference>
<name>A0A285D4C7_9BACI</name>
<feature type="domain" description="HD/PDEase" evidence="1">
    <location>
        <begin position="36"/>
        <end position="148"/>
    </location>
</feature>
<accession>A0A285D4C7</accession>
<proteinExistence type="predicted"/>
<dbReference type="SUPFAM" id="SSF109604">
    <property type="entry name" value="HD-domain/PDEase-like"/>
    <property type="match status" value="1"/>
</dbReference>
<keyword evidence="2" id="KW-0418">Kinase</keyword>
<dbReference type="InterPro" id="IPR043519">
    <property type="entry name" value="NT_sf"/>
</dbReference>
<dbReference type="RefSeq" id="WP_097160005.1">
    <property type="nucleotide sequence ID" value="NZ_JBEPMQ010000009.1"/>
</dbReference>
<dbReference type="EMBL" id="OAOP01000009">
    <property type="protein sequence ID" value="SNX74535.1"/>
    <property type="molecule type" value="Genomic_DNA"/>
</dbReference>
<keyword evidence="3" id="KW-1185">Reference proteome</keyword>
<dbReference type="InterPro" id="IPR012675">
    <property type="entry name" value="Beta-grasp_dom_sf"/>
</dbReference>
<dbReference type="AlphaFoldDB" id="A0A285D4C7"/>
<dbReference type="Gene3D" id="1.10.3210.10">
    <property type="entry name" value="Hypothetical protein af1432"/>
    <property type="match status" value="1"/>
</dbReference>
<dbReference type="Gene3D" id="3.30.460.10">
    <property type="entry name" value="Beta Polymerase, domain 2"/>
    <property type="match status" value="1"/>
</dbReference>
<evidence type="ECO:0000313" key="3">
    <source>
        <dbReference type="Proteomes" id="UP000219546"/>
    </source>
</evidence>
<dbReference type="Gene3D" id="3.10.20.30">
    <property type="match status" value="1"/>
</dbReference>
<dbReference type="OrthoDB" id="9805041at2"/>
<evidence type="ECO:0000259" key="1">
    <source>
        <dbReference type="SMART" id="SM00471"/>
    </source>
</evidence>
<sequence length="447" mass="51853">MELLKNVHYLEVHERNILINTIEFASRAHKGQVRDTGEPFIMHPLTVAQMLADYQADLVTLQAAVLHDVVEDTAVSIEEIDAEFGKKVSYIVNALTKGKKPLHLDRYEFMQSYYTQLLLASSHDVRVAVIKIFDRLHNIQTLHGKPVSKQVTYANETLTFFAPLLKKLGLRSLLHTLEERALFYLNQDRLKKANEFISQYKKQLEPIQDRLAYHLNRAQLKVSIQLDQTPVYSLLSSLQSDGVLEREVYIRIHTHSEKECYRALKEIHSIWKPVNAEFTNFMHQQAAPFDPYIETFIETNDNQRSTVKIMTKKNAHRYDHGILSILNRPINPFHFYRSIEYRLEDLNAEMIIHECFLPMIHVYNQYGEVVVIPEGATVVDYLFHVYGDRAFFTTNIKINGKVAKVNKCLHAGDRIYCTIGTKPITAPDWIHFATTSKALMHLEKQKF</sequence>
<gene>
    <name evidence="2" type="ORF">SAMN05877753_109168</name>
</gene>
<dbReference type="PANTHER" id="PTHR21262:SF31">
    <property type="entry name" value="GTP PYROPHOSPHOKINASE"/>
    <property type="match status" value="1"/>
</dbReference>
<dbReference type="Proteomes" id="UP000219546">
    <property type="component" value="Unassembled WGS sequence"/>
</dbReference>
<evidence type="ECO:0000313" key="2">
    <source>
        <dbReference type="EMBL" id="SNX74535.1"/>
    </source>
</evidence>
<dbReference type="SMART" id="SM00471">
    <property type="entry name" value="HDc"/>
    <property type="match status" value="1"/>
</dbReference>
<dbReference type="GO" id="GO:0016301">
    <property type="term" value="F:kinase activity"/>
    <property type="evidence" value="ECO:0007669"/>
    <property type="project" value="UniProtKB-KW"/>
</dbReference>
<protein>
    <submittedName>
        <fullName evidence="2">GTP pyrophosphokinase</fullName>
    </submittedName>
</protein>
<organism evidence="2 3">
    <name type="scientific">Bacillus oleivorans</name>
    <dbReference type="NCBI Taxonomy" id="1448271"/>
    <lineage>
        <taxon>Bacteria</taxon>
        <taxon>Bacillati</taxon>
        <taxon>Bacillota</taxon>
        <taxon>Bacilli</taxon>
        <taxon>Bacillales</taxon>
        <taxon>Bacillaceae</taxon>
        <taxon>Bacillus</taxon>
    </lineage>
</organism>
<dbReference type="InterPro" id="IPR003607">
    <property type="entry name" value="HD/PDEase_dom"/>
</dbReference>
<reference evidence="2 3" key="1">
    <citation type="submission" date="2017-08" db="EMBL/GenBank/DDBJ databases">
        <authorList>
            <person name="de Groot N.N."/>
        </authorList>
    </citation>
    <scope>NUCLEOTIDE SEQUENCE [LARGE SCALE GENOMIC DNA]</scope>
    <source>
        <strain evidence="2 3">JC228</strain>
    </source>
</reference>
<keyword evidence="2" id="KW-0808">Transferase</keyword>
<dbReference type="Pfam" id="PF13328">
    <property type="entry name" value="HD_4"/>
    <property type="match status" value="1"/>
</dbReference>